<feature type="compositionally biased region" description="Low complexity" evidence="6">
    <location>
        <begin position="61"/>
        <end position="70"/>
    </location>
</feature>
<dbReference type="PANTHER" id="PTHR15263">
    <property type="entry name" value="I-KAPPA-B-LIKE PROTEIN IKBL"/>
    <property type="match status" value="1"/>
</dbReference>
<feature type="compositionally biased region" description="Acidic residues" evidence="6">
    <location>
        <begin position="214"/>
        <end position="226"/>
    </location>
</feature>
<evidence type="ECO:0000256" key="5">
    <source>
        <dbReference type="ARBA" id="ARBA00023242"/>
    </source>
</evidence>
<gene>
    <name evidence="7" type="ORF">LELG_03325</name>
</gene>
<dbReference type="GeneID" id="5232481"/>
<evidence type="ECO:0000256" key="4">
    <source>
        <dbReference type="ARBA" id="ARBA00023043"/>
    </source>
</evidence>
<name>A5E138_LODEL</name>
<feature type="compositionally biased region" description="Polar residues" evidence="6">
    <location>
        <begin position="400"/>
        <end position="412"/>
    </location>
</feature>
<feature type="compositionally biased region" description="Low complexity" evidence="6">
    <location>
        <begin position="227"/>
        <end position="237"/>
    </location>
</feature>
<organism evidence="7 8">
    <name type="scientific">Lodderomyces elongisporus (strain ATCC 11503 / CBS 2605 / JCM 1781 / NBRC 1676 / NRRL YB-4239)</name>
    <name type="common">Yeast</name>
    <name type="synonym">Saccharomyces elongisporus</name>
    <dbReference type="NCBI Taxonomy" id="379508"/>
    <lineage>
        <taxon>Eukaryota</taxon>
        <taxon>Fungi</taxon>
        <taxon>Dikarya</taxon>
        <taxon>Ascomycota</taxon>
        <taxon>Saccharomycotina</taxon>
        <taxon>Pichiomycetes</taxon>
        <taxon>Debaryomycetaceae</taxon>
        <taxon>Candida/Lodderomyces clade</taxon>
        <taxon>Lodderomyces</taxon>
    </lineage>
</organism>
<proteinExistence type="predicted"/>
<accession>A5E138</accession>
<dbReference type="PANTHER" id="PTHR15263:SF1">
    <property type="entry name" value="NF-KAPPA-B INHIBITOR-LIKE PROTEIN 1"/>
    <property type="match status" value="1"/>
</dbReference>
<dbReference type="EMBL" id="CH981527">
    <property type="protein sequence ID" value="EDK45146.1"/>
    <property type="molecule type" value="Genomic_DNA"/>
</dbReference>
<dbReference type="InterPro" id="IPR038753">
    <property type="entry name" value="NFKBIL1"/>
</dbReference>
<dbReference type="OrthoDB" id="412109at2759"/>
<evidence type="ECO:0000256" key="6">
    <source>
        <dbReference type="SAM" id="MobiDB-lite"/>
    </source>
</evidence>
<feature type="compositionally biased region" description="Low complexity" evidence="6">
    <location>
        <begin position="440"/>
        <end position="467"/>
    </location>
</feature>
<keyword evidence="5" id="KW-0539">Nucleus</keyword>
<dbReference type="eggNOG" id="ENOG502RPV4">
    <property type="taxonomic scope" value="Eukaryota"/>
</dbReference>
<feature type="region of interest" description="Disordered" evidence="6">
    <location>
        <begin position="438"/>
        <end position="483"/>
    </location>
</feature>
<keyword evidence="4" id="KW-0040">ANK repeat</keyword>
<reference evidence="7 8" key="1">
    <citation type="journal article" date="2009" name="Nature">
        <title>Evolution of pathogenicity and sexual reproduction in eight Candida genomes.</title>
        <authorList>
            <person name="Butler G."/>
            <person name="Rasmussen M.D."/>
            <person name="Lin M.F."/>
            <person name="Santos M.A."/>
            <person name="Sakthikumar S."/>
            <person name="Munro C.A."/>
            <person name="Rheinbay E."/>
            <person name="Grabherr M."/>
            <person name="Forche A."/>
            <person name="Reedy J.L."/>
            <person name="Agrafioti I."/>
            <person name="Arnaud M.B."/>
            <person name="Bates S."/>
            <person name="Brown A.J."/>
            <person name="Brunke S."/>
            <person name="Costanzo M.C."/>
            <person name="Fitzpatrick D.A."/>
            <person name="de Groot P.W."/>
            <person name="Harris D."/>
            <person name="Hoyer L.L."/>
            <person name="Hube B."/>
            <person name="Klis F.M."/>
            <person name="Kodira C."/>
            <person name="Lennard N."/>
            <person name="Logue M.E."/>
            <person name="Martin R."/>
            <person name="Neiman A.M."/>
            <person name="Nikolaou E."/>
            <person name="Quail M.A."/>
            <person name="Quinn J."/>
            <person name="Santos M.C."/>
            <person name="Schmitzberger F.F."/>
            <person name="Sherlock G."/>
            <person name="Shah P."/>
            <person name="Silverstein K.A."/>
            <person name="Skrzypek M.S."/>
            <person name="Soll D."/>
            <person name="Staggs R."/>
            <person name="Stansfield I."/>
            <person name="Stumpf M.P."/>
            <person name="Sudbery P.E."/>
            <person name="Srikantha T."/>
            <person name="Zeng Q."/>
            <person name="Berman J."/>
            <person name="Berriman M."/>
            <person name="Heitman J."/>
            <person name="Gow N.A."/>
            <person name="Lorenz M.C."/>
            <person name="Birren B.W."/>
            <person name="Kellis M."/>
            <person name="Cuomo C.A."/>
        </authorList>
    </citation>
    <scope>NUCLEOTIDE SEQUENCE [LARGE SCALE GENOMIC DNA]</scope>
    <source>
        <strain evidence="8">ATCC 11503 / BCRC 21390 / CBS 2605 / JCM 1781 / NBRC 1676 / NRRL YB-4239</strain>
    </source>
</reference>
<dbReference type="AlphaFoldDB" id="A5E138"/>
<evidence type="ECO:0000313" key="7">
    <source>
        <dbReference type="EMBL" id="EDK45146.1"/>
    </source>
</evidence>
<dbReference type="KEGG" id="lel:PVL30_002822"/>
<sequence length="667" mass="74606">MALEKTETPQLIYEPIETGKVNKNNEASTYDRKKAAQYDTAWYHNKQTSSDLEDGEASLTSNSNSGSNSGSGSGSTHILRGKVGYEQSTKEAETFEEDASGFESCENHTPSPKKVVNLKREHHLGFASTPLHPNNNNTISFLSPMRRLNELHLESEIILDLDLEGSENEGKYRGEYEHQDENEDSIDKNQDDLMADDAFDENAIGNKTIINNSDESDDEPDDESDDQSGSSQLEQQPVSPPPLQPPRFINIKKRQHLHIDAVRYSTPIMHEVPMAAGSALGVPNGVPNGVSTTATSKTNDSMMSICKKSNESTPGSALKFSFSPNDSTPCPTQPKRKKLKFKQASTKNILDLSYARKTSLQELPPKLHGTDANSNSNVDDKTGDENDSFSFEKRCDLESTPISQSTPSSLRASTPPLPMPSQEYGPSINGYKFVKPQIPTQSQAQSQTQTQTQTQTQAQAQTQTQTQAHHKTPLFKYETPENGNRYNKLKEHYNSRNYEILGELPISSAGLMNENEENVHVGDMRINTEMNNSDQTALDTIDEIDDFTVERIRHEYHNEGRVRLPLLPPNSYRNDLQFEELKHLLTVDSVESFFELIAQGPMLDLLKQERIKWHPDKWVGKLDSGGVRNRKEAGHSDNDGGLTMQTIEHLSQIINSLFESYSNLEDN</sequence>
<feature type="region of interest" description="Disordered" evidence="6">
    <location>
        <begin position="1"/>
        <end position="78"/>
    </location>
</feature>
<feature type="compositionally biased region" description="Basic and acidic residues" evidence="6">
    <location>
        <begin position="378"/>
        <end position="397"/>
    </location>
</feature>
<comment type="subcellular location">
    <subcellularLocation>
        <location evidence="1">Nucleus</location>
    </subcellularLocation>
</comment>
<evidence type="ECO:0000256" key="2">
    <source>
        <dbReference type="ARBA" id="ARBA00022553"/>
    </source>
</evidence>
<keyword evidence="8" id="KW-1185">Reference proteome</keyword>
<dbReference type="Proteomes" id="UP000001996">
    <property type="component" value="Unassembled WGS sequence"/>
</dbReference>
<dbReference type="OMA" id="MRINTEM"/>
<feature type="region of interest" description="Disordered" evidence="6">
    <location>
        <begin position="205"/>
        <end position="247"/>
    </location>
</feature>
<dbReference type="VEuPathDB" id="FungiDB:LELG_03325"/>
<feature type="region of interest" description="Disordered" evidence="6">
    <location>
        <begin position="307"/>
        <end position="343"/>
    </location>
</feature>
<evidence type="ECO:0000256" key="3">
    <source>
        <dbReference type="ARBA" id="ARBA00022737"/>
    </source>
</evidence>
<dbReference type="InParanoid" id="A5E138"/>
<keyword evidence="3" id="KW-0677">Repeat</keyword>
<evidence type="ECO:0000256" key="1">
    <source>
        <dbReference type="ARBA" id="ARBA00004123"/>
    </source>
</evidence>
<feature type="region of interest" description="Disordered" evidence="6">
    <location>
        <begin position="362"/>
        <end position="425"/>
    </location>
</feature>
<dbReference type="GO" id="GO:0043124">
    <property type="term" value="P:negative regulation of canonical NF-kappaB signal transduction"/>
    <property type="evidence" value="ECO:0007669"/>
    <property type="project" value="InterPro"/>
</dbReference>
<keyword evidence="2" id="KW-0597">Phosphoprotein</keyword>
<dbReference type="HOGENOM" id="CLU_507113_0_0_1"/>
<evidence type="ECO:0000313" key="8">
    <source>
        <dbReference type="Proteomes" id="UP000001996"/>
    </source>
</evidence>
<protein>
    <submittedName>
        <fullName evidence="7">Uncharacterized protein</fullName>
    </submittedName>
</protein>
<dbReference type="GO" id="GO:0005634">
    <property type="term" value="C:nucleus"/>
    <property type="evidence" value="ECO:0007669"/>
    <property type="project" value="UniProtKB-SubCell"/>
</dbReference>